<name>A0A0L8G1J6_OCTBM</name>
<organism evidence="2">
    <name type="scientific">Octopus bimaculoides</name>
    <name type="common">California two-spotted octopus</name>
    <dbReference type="NCBI Taxonomy" id="37653"/>
    <lineage>
        <taxon>Eukaryota</taxon>
        <taxon>Metazoa</taxon>
        <taxon>Spiralia</taxon>
        <taxon>Lophotrochozoa</taxon>
        <taxon>Mollusca</taxon>
        <taxon>Cephalopoda</taxon>
        <taxon>Coleoidea</taxon>
        <taxon>Octopodiformes</taxon>
        <taxon>Octopoda</taxon>
        <taxon>Incirrata</taxon>
        <taxon>Octopodidae</taxon>
        <taxon>Octopus</taxon>
    </lineage>
</organism>
<dbReference type="AlphaFoldDB" id="A0A0L8G1J6"/>
<evidence type="ECO:0008006" key="3">
    <source>
        <dbReference type="Google" id="ProtNLM"/>
    </source>
</evidence>
<evidence type="ECO:0000313" key="2">
    <source>
        <dbReference type="EMBL" id="KOF70470.1"/>
    </source>
</evidence>
<feature type="chain" id="PRO_5005582678" description="Secreted protein" evidence="1">
    <location>
        <begin position="17"/>
        <end position="158"/>
    </location>
</feature>
<sequence>MLFFVFLKMLVACLVASSIVANLTSIVPNFLPPPMHVASFTISPRHSSTSASVTTLILQASTARARYTTVLRIPLSLVSFGGDNLYESPSTSIKFPTPLTSSNNNSTKKITIETTYSNSHSFHRATFTTPGDVTPLCSSTGAPTFLPARRLLYVFIDT</sequence>
<protein>
    <recommendedName>
        <fullName evidence="3">Secreted protein</fullName>
    </recommendedName>
</protein>
<evidence type="ECO:0000256" key="1">
    <source>
        <dbReference type="SAM" id="SignalP"/>
    </source>
</evidence>
<reference evidence="2" key="1">
    <citation type="submission" date="2015-07" db="EMBL/GenBank/DDBJ databases">
        <title>MeaNS - Measles Nucleotide Surveillance Program.</title>
        <authorList>
            <person name="Tran T."/>
            <person name="Druce J."/>
        </authorList>
    </citation>
    <scope>NUCLEOTIDE SEQUENCE</scope>
    <source>
        <strain evidence="2">UCB-OBI-ISO-001</strain>
        <tissue evidence="2">Gonad</tissue>
    </source>
</reference>
<feature type="signal peptide" evidence="1">
    <location>
        <begin position="1"/>
        <end position="16"/>
    </location>
</feature>
<proteinExistence type="predicted"/>
<gene>
    <name evidence="2" type="ORF">OCBIM_22002818mg</name>
</gene>
<accession>A0A0L8G1J6</accession>
<dbReference type="EMBL" id="KQ424788">
    <property type="protein sequence ID" value="KOF70470.1"/>
    <property type="molecule type" value="Genomic_DNA"/>
</dbReference>
<keyword evidence="1" id="KW-0732">Signal</keyword>